<organism evidence="1 2">
    <name type="scientific">Purpureocillium lilacinum</name>
    <name type="common">Paecilomyces lilacinus</name>
    <dbReference type="NCBI Taxonomy" id="33203"/>
    <lineage>
        <taxon>Eukaryota</taxon>
        <taxon>Fungi</taxon>
        <taxon>Dikarya</taxon>
        <taxon>Ascomycota</taxon>
        <taxon>Pezizomycotina</taxon>
        <taxon>Sordariomycetes</taxon>
        <taxon>Hypocreomycetidae</taxon>
        <taxon>Hypocreales</taxon>
        <taxon>Ophiocordycipitaceae</taxon>
        <taxon>Purpureocillium</taxon>
    </lineage>
</organism>
<protein>
    <submittedName>
        <fullName evidence="1">Uncharacterized protein</fullName>
    </submittedName>
</protein>
<sequence>MPASAAGMLAAARHTKHCKVHLASLLARCSKFCFGRLSLQGEDGNLLNQLAAAHRSAKRKTPYFRVDSQPASQPARRANQLRQSPSPSIELTACSTAIESTEPPACPRPQTLQAGASWAADRPARQALAHASHAGARSRWALAAELPWCRLSSIDIRRLPPRPTASPLAAPPPAEDGTSPLLLLAVPPPLPALPPPQSSTNTTPQTRPTASVRGRATPATQPLPILGGRSGHARLVAPFASPTGAAACGSHTVVDARHRPTGCHGRCPLLVMALPPSAPGFCPCLCAPVCRALADPVRRLRYYACIQQPPDDDASTQPADDARSGDRAPTTPRHKRSPSPGATPKSAPAAAGVGVAAASRPRSNSKKPEPTLLVDFLKGRPSPARQAAERRRRQSVDAVKAELRQEMKQSSTNAAAAAKGDPDDAATEPPDVAFAGDDMDSVTEEDRIRIRMRQKKRQPPRVKPVVHHSADAPSSTSTGDDTLESRPNAPPKKRVVSLAQGQQVAQPEPHTPDFTQRSAPNPNVSGKIKAWAAKVEVPDTPPPRSYRSTHSRKSARSEATSDGGDTSSQATAKHAPRSVGDDGIRVTPQKLDDGIRVTGSKSAPKDTDGVRVRPMSASFAKHKPTDVPPTSRARSRTATSARDGSDRIIVEESELWRTTQNTSTSGSGHIEVIEEPDSVLDTPTKRPGPRRRLSPKARPKSVADTSKLSTEPSSLDDEGSNLSSAYNASDLSSLANKSVADISGDIPFGHSAFSELDLSLNKTRPKRPKVDRNSSLKGMPNVFKKVVEEGKKMIHDINEPPKAPAVNKPPSIEKWLNNTVDPFVDDSKATPKTPEKQQKLDEQKSRRRSSHEMRARNSTPRAESAEDQENTAPPTESADTVTEETPKAKPDNGLKRSRATRSSSSPLKPGVRRPFLGVLKEAFQGESSGQSYPKAYQGHEPRKDYDDTDSYHSSDYTSSGLTDIRDEYEPPKMAGPRYKPPTNGKHELSTIMSEDDSSALGSDLTDNSQSTLTQSTVLTKDSEPVKPQNHAPGLKRRLTRHSDLVSVLSLPDDSNIPSGIKNNRSRPSLRKNRTGSSDVTSDELLKEFVDDENLYLRELKTLVDGVIPVLLTHVVNGTNSTELFGPGSSSKDGLSKSVVNMGVALEKLKNAHRKAPMSDVRRLANWAHGVVPIYNSYLSAWRLGFEDVVVNLAPGQLDDEDSLLNALPRNERGDIVDATGERVAVAHLLKRPLIRIKQMTKLIKCMDAIIDSNDTHELLRDFETLQDKARRRHREESARMTDQDAINTDKTRARDLRTLGTARDVTIDPSRQVNAKDIFALDLTHSNGQRLECQVEVVHRDNQKYADDGDILIRETGEGRRCFLLFSPIPMSMVSARTGDGELDMVVMVRGMHNGKSWHELLTLSADSEDQILDWLDILPLTPVPPREPEPSEVGEPEPTTPRGPTDMPFGARVPLPESPRSPISKNLPSSPATDDRKALPSRQDSHKEYQGGAEQAAEREHAPRPAQPPRRERTPNTTPFRDDGAPPPPVHRTLSVSPKSTDKSASPTQSPPLLLPPTDVNSPERIRRRGSSPLKHEYLPSDVSSASEGFSEESDADSSDDEIESIDIPETELGVSINKDVQAPAVGESLLSGSDYSLTPSNSASQAGLHGPKTDDDNAARFVASISRWSDKGLWKDLSSSACSIVVTAGLIEVYHLRNGEHKKTDKPVLALDLTPLVLIRQSTALDLEIRSSVQPHSSLYEHYSGGNFRFRCPNHPECQGLYMAVHKARLNNQKFIQLENEARFKSFGEQRAPVENEGSTSSRRRSWFGRKNSYRSSVRAPSHDGASTTPSSTPSASSFLKRLTVAGNLSFNLARSSVDRQSLRSGGNSLYTSGSSSSGTPPRSPSVSVENSGRNPTSLNPDSIRIRLHLLVGAAKWEDYGNCSLQIRRPPPGWRQALRADHGLEKRITATTLPKKESEQPRIVLDAVLGSGCFSPMGSRGIVCGVWEEVRNGDGVVGMVPATGATGGNIKKWCFQFANAPEASWVLRLVHQEVVRA</sequence>
<comment type="caution">
    <text evidence="1">The sequence shown here is derived from an EMBL/GenBank/DDBJ whole genome shotgun (WGS) entry which is preliminary data.</text>
</comment>
<dbReference type="EMBL" id="JBGNUJ010000008">
    <property type="protein sequence ID" value="KAL3956672.1"/>
    <property type="molecule type" value="Genomic_DNA"/>
</dbReference>
<evidence type="ECO:0000313" key="1">
    <source>
        <dbReference type="EMBL" id="KAL3956672.1"/>
    </source>
</evidence>
<accession>A0ACC4DLH7</accession>
<gene>
    <name evidence="1" type="ORF">ACCO45_009518</name>
</gene>
<keyword evidence="2" id="KW-1185">Reference proteome</keyword>
<dbReference type="Proteomes" id="UP001638806">
    <property type="component" value="Unassembled WGS sequence"/>
</dbReference>
<name>A0ACC4DLH7_PURLI</name>
<reference evidence="1" key="1">
    <citation type="submission" date="2024-12" db="EMBL/GenBank/DDBJ databases">
        <title>Comparative genomics and development of molecular markers within Purpureocillium lilacinum and among Purpureocillium species.</title>
        <authorList>
            <person name="Yeh Z.-Y."/>
            <person name="Ni N.-T."/>
            <person name="Lo P.-H."/>
            <person name="Mushyakhwo K."/>
            <person name="Lin C.-F."/>
            <person name="Nai Y.-S."/>
        </authorList>
    </citation>
    <scope>NUCLEOTIDE SEQUENCE</scope>
    <source>
        <strain evidence="1">NCHU-NPUST-175</strain>
    </source>
</reference>
<evidence type="ECO:0000313" key="2">
    <source>
        <dbReference type="Proteomes" id="UP001638806"/>
    </source>
</evidence>
<proteinExistence type="predicted"/>